<organism evidence="1">
    <name type="scientific">marine sediment metagenome</name>
    <dbReference type="NCBI Taxonomy" id="412755"/>
    <lineage>
        <taxon>unclassified sequences</taxon>
        <taxon>metagenomes</taxon>
        <taxon>ecological metagenomes</taxon>
    </lineage>
</organism>
<evidence type="ECO:0000313" key="1">
    <source>
        <dbReference type="EMBL" id="KKK91466.1"/>
    </source>
</evidence>
<comment type="caution">
    <text evidence="1">The sequence shown here is derived from an EMBL/GenBank/DDBJ whole genome shotgun (WGS) entry which is preliminary data.</text>
</comment>
<gene>
    <name evidence="1" type="ORF">LCGC14_2712680</name>
</gene>
<dbReference type="AlphaFoldDB" id="A0A0F9C489"/>
<reference evidence="1" key="1">
    <citation type="journal article" date="2015" name="Nature">
        <title>Complex archaea that bridge the gap between prokaryotes and eukaryotes.</title>
        <authorList>
            <person name="Spang A."/>
            <person name="Saw J.H."/>
            <person name="Jorgensen S.L."/>
            <person name="Zaremba-Niedzwiedzka K."/>
            <person name="Martijn J."/>
            <person name="Lind A.E."/>
            <person name="van Eijk R."/>
            <person name="Schleper C."/>
            <person name="Guy L."/>
            <person name="Ettema T.J."/>
        </authorList>
    </citation>
    <scope>NUCLEOTIDE SEQUENCE</scope>
</reference>
<dbReference type="EMBL" id="LAZR01048638">
    <property type="protein sequence ID" value="KKK91466.1"/>
    <property type="molecule type" value="Genomic_DNA"/>
</dbReference>
<accession>A0A0F9C489</accession>
<sequence length="95" mass="11088">MKTGIIKILKNYLDLREDYYPIVAIWIIGTYLHKQFQSFPYLFFNAMKGSGKTRTLGLISWLQKNGALQKSHGYDVQVIRTCVLPKTERDLHRTP</sequence>
<name>A0A0F9C489_9ZZZZ</name>
<protein>
    <submittedName>
        <fullName evidence="1">Uncharacterized protein</fullName>
    </submittedName>
</protein>
<proteinExistence type="predicted"/>